<protein>
    <submittedName>
        <fullName evidence="2">Uncharacterized protein</fullName>
    </submittedName>
</protein>
<sequence>MSEEQPIEQPPLESAPAEQPPAEPVRNEPPPPDPRRRLRELLAIPDHQRTDAIWDEIIELEICLAPGNRIQGAPGQQQEPGRRQQGPGQGQGRRPEQPRRQDATPGSKPSKRFFKKPKRPQGTPPKV</sequence>
<feature type="region of interest" description="Disordered" evidence="1">
    <location>
        <begin position="1"/>
        <end position="37"/>
    </location>
</feature>
<gene>
    <name evidence="2" type="ORF">SUTH_03321</name>
</gene>
<proteinExistence type="predicted"/>
<dbReference type="HOGENOM" id="CLU_1969397_0_0_4"/>
<feature type="compositionally biased region" description="Pro residues" evidence="1">
    <location>
        <begin position="18"/>
        <end position="32"/>
    </location>
</feature>
<dbReference type="RefSeq" id="WP_231851058.1">
    <property type="nucleotide sequence ID" value="NZ_AP012547.1"/>
</dbReference>
<dbReference type="EMBL" id="AP012547">
    <property type="protein sequence ID" value="BAO31091.1"/>
    <property type="molecule type" value="Genomic_DNA"/>
</dbReference>
<keyword evidence="3" id="KW-1185">Reference proteome</keyword>
<accession>W0SJX1</accession>
<evidence type="ECO:0000256" key="1">
    <source>
        <dbReference type="SAM" id="MobiDB-lite"/>
    </source>
</evidence>
<feature type="region of interest" description="Disordered" evidence="1">
    <location>
        <begin position="68"/>
        <end position="127"/>
    </location>
</feature>
<feature type="compositionally biased region" description="Low complexity" evidence="1">
    <location>
        <begin position="74"/>
        <end position="86"/>
    </location>
</feature>
<dbReference type="KEGG" id="shd:SUTH_03321"/>
<reference evidence="2 3" key="1">
    <citation type="journal article" date="2014" name="Syst. Appl. Microbiol.">
        <title>Complete genomes of freshwater sulfur oxidizers Sulfuricella denitrificans skB26 and Sulfuritalea hydrogenivorans sk43H: genetic insights into the sulfur oxidation pathway of betaproteobacteria.</title>
        <authorList>
            <person name="Watanabe T."/>
            <person name="Kojima H."/>
            <person name="Fukui M."/>
        </authorList>
    </citation>
    <scope>NUCLEOTIDE SEQUENCE [LARGE SCALE GENOMIC DNA]</scope>
    <source>
        <strain evidence="2">DSM22779</strain>
    </source>
</reference>
<evidence type="ECO:0000313" key="3">
    <source>
        <dbReference type="Proteomes" id="UP000031637"/>
    </source>
</evidence>
<organism evidence="2 3">
    <name type="scientific">Sulfuritalea hydrogenivorans sk43H</name>
    <dbReference type="NCBI Taxonomy" id="1223802"/>
    <lineage>
        <taxon>Bacteria</taxon>
        <taxon>Pseudomonadati</taxon>
        <taxon>Pseudomonadota</taxon>
        <taxon>Betaproteobacteria</taxon>
        <taxon>Nitrosomonadales</taxon>
        <taxon>Sterolibacteriaceae</taxon>
        <taxon>Sulfuritalea</taxon>
    </lineage>
</organism>
<dbReference type="AlphaFoldDB" id="W0SJX1"/>
<dbReference type="Proteomes" id="UP000031637">
    <property type="component" value="Chromosome"/>
</dbReference>
<dbReference type="STRING" id="1223802.SUTH_03321"/>
<feature type="compositionally biased region" description="Basic residues" evidence="1">
    <location>
        <begin position="109"/>
        <end position="119"/>
    </location>
</feature>
<evidence type="ECO:0000313" key="2">
    <source>
        <dbReference type="EMBL" id="BAO31091.1"/>
    </source>
</evidence>
<name>W0SJX1_9PROT</name>
<feature type="compositionally biased region" description="Basic and acidic residues" evidence="1">
    <location>
        <begin position="93"/>
        <end position="102"/>
    </location>
</feature>